<name>A0A7V5H582_CALAY</name>
<dbReference type="PRINTS" id="PR00086">
    <property type="entry name" value="LLDHDRGNASE"/>
</dbReference>
<dbReference type="GO" id="GO:0005737">
    <property type="term" value="C:cytoplasm"/>
    <property type="evidence" value="ECO:0007669"/>
    <property type="project" value="UniProtKB-UniRule"/>
</dbReference>
<feature type="active site" description="Proton acceptor" evidence="8">
    <location>
        <position position="175"/>
    </location>
</feature>
<dbReference type="InterPro" id="IPR022383">
    <property type="entry name" value="Lactate/malate_DH_C"/>
</dbReference>
<comment type="caution">
    <text evidence="13">The sequence shown here is derived from an EMBL/GenBank/DDBJ whole genome shotgun (WGS) entry which is preliminary data.</text>
</comment>
<evidence type="ECO:0000256" key="2">
    <source>
        <dbReference type="ARBA" id="ARBA00006054"/>
    </source>
</evidence>
<evidence type="ECO:0000256" key="7">
    <source>
        <dbReference type="NCBIfam" id="TIGR01771"/>
    </source>
</evidence>
<reference evidence="13" key="1">
    <citation type="journal article" date="2020" name="mSystems">
        <title>Genome- and Community-Level Interaction Insights into Carbon Utilization and Element Cycling Functions of Hydrothermarchaeota in Hydrothermal Sediment.</title>
        <authorList>
            <person name="Zhou Z."/>
            <person name="Liu Y."/>
            <person name="Xu W."/>
            <person name="Pan J."/>
            <person name="Luo Z.H."/>
            <person name="Li M."/>
        </authorList>
    </citation>
    <scope>NUCLEOTIDE SEQUENCE [LARGE SCALE GENOMIC DNA]</scope>
    <source>
        <strain evidence="13">HyVt-76</strain>
    </source>
</reference>
<keyword evidence="5 9" id="KW-0520">NAD</keyword>
<dbReference type="NCBIfam" id="TIGR01771">
    <property type="entry name" value="L-LDH-NAD"/>
    <property type="match status" value="1"/>
</dbReference>
<dbReference type="PANTHER" id="PTHR43128">
    <property type="entry name" value="L-2-HYDROXYCARBOXYLATE DEHYDROGENASE (NAD(P)(+))"/>
    <property type="match status" value="1"/>
</dbReference>
<gene>
    <name evidence="13" type="ORF">ENL21_09870</name>
</gene>
<evidence type="ECO:0000256" key="5">
    <source>
        <dbReference type="ARBA" id="ARBA00023027"/>
    </source>
</evidence>
<dbReference type="InterPro" id="IPR001557">
    <property type="entry name" value="L-lactate/malate_DH"/>
</dbReference>
<evidence type="ECO:0000256" key="8">
    <source>
        <dbReference type="PIRSR" id="PIRSR000102-1"/>
    </source>
</evidence>
<dbReference type="EC" id="1.1.1.27" evidence="3 7"/>
<dbReference type="InterPro" id="IPR011304">
    <property type="entry name" value="L-lactate_DH"/>
</dbReference>
<evidence type="ECO:0000259" key="12">
    <source>
        <dbReference type="Pfam" id="PF02866"/>
    </source>
</evidence>
<comment type="similarity">
    <text evidence="2">Belongs to the LDH/MDH superfamily. LDH family.</text>
</comment>
<dbReference type="Pfam" id="PF00056">
    <property type="entry name" value="Ldh_1_N"/>
    <property type="match status" value="1"/>
</dbReference>
<dbReference type="InterPro" id="IPR015955">
    <property type="entry name" value="Lactate_DH/Glyco_Ohase_4_C"/>
</dbReference>
<evidence type="ECO:0000256" key="3">
    <source>
        <dbReference type="ARBA" id="ARBA00012967"/>
    </source>
</evidence>
<organism evidence="13">
    <name type="scientific">Caldithrix abyssi</name>
    <dbReference type="NCBI Taxonomy" id="187145"/>
    <lineage>
        <taxon>Bacteria</taxon>
        <taxon>Pseudomonadati</taxon>
        <taxon>Calditrichota</taxon>
        <taxon>Calditrichia</taxon>
        <taxon>Calditrichales</taxon>
        <taxon>Calditrichaceae</taxon>
        <taxon>Caldithrix</taxon>
    </lineage>
</organism>
<dbReference type="CDD" id="cd05292">
    <property type="entry name" value="LDH_2"/>
    <property type="match status" value="1"/>
</dbReference>
<dbReference type="Pfam" id="PF02866">
    <property type="entry name" value="Ldh_1_C"/>
    <property type="match status" value="1"/>
</dbReference>
<feature type="binding site" evidence="9">
    <location>
        <position position="32"/>
    </location>
    <ligand>
        <name>NAD(+)</name>
        <dbReference type="ChEBI" id="CHEBI:57540"/>
    </ligand>
</feature>
<evidence type="ECO:0000256" key="9">
    <source>
        <dbReference type="PIRSR" id="PIRSR000102-3"/>
    </source>
</evidence>
<dbReference type="UniPathway" id="UPA00554">
    <property type="reaction ID" value="UER00611"/>
</dbReference>
<dbReference type="InterPro" id="IPR001236">
    <property type="entry name" value="Lactate/malate_DH_N"/>
</dbReference>
<protein>
    <recommendedName>
        <fullName evidence="3 7">L-lactate dehydrogenase</fullName>
        <ecNumber evidence="3 7">1.1.1.27</ecNumber>
    </recommendedName>
</protein>
<feature type="domain" description="Lactate/malate dehydrogenase N-terminal" evidence="11">
    <location>
        <begin position="1"/>
        <end position="131"/>
    </location>
</feature>
<dbReference type="PANTHER" id="PTHR43128:SF16">
    <property type="entry name" value="L-LACTATE DEHYDROGENASE"/>
    <property type="match status" value="1"/>
</dbReference>
<dbReference type="PIRSF" id="PIRSF000102">
    <property type="entry name" value="Lac_mal_DH"/>
    <property type="match status" value="1"/>
</dbReference>
<dbReference type="GO" id="GO:0004459">
    <property type="term" value="F:L-lactate dehydrogenase (NAD+) activity"/>
    <property type="evidence" value="ECO:0007669"/>
    <property type="project" value="UniProtKB-UniRule"/>
</dbReference>
<feature type="binding site" evidence="9">
    <location>
        <position position="92"/>
    </location>
    <ligand>
        <name>NAD(+)</name>
        <dbReference type="ChEBI" id="CHEBI:57540"/>
    </ligand>
</feature>
<dbReference type="Gene3D" id="3.40.50.720">
    <property type="entry name" value="NAD(P)-binding Rossmann-like Domain"/>
    <property type="match status" value="1"/>
</dbReference>
<evidence type="ECO:0000256" key="4">
    <source>
        <dbReference type="ARBA" id="ARBA00023002"/>
    </source>
</evidence>
<dbReference type="Gene3D" id="3.90.110.10">
    <property type="entry name" value="Lactate dehydrogenase/glycoside hydrolase, family 4, C-terminal"/>
    <property type="match status" value="1"/>
</dbReference>
<evidence type="ECO:0000256" key="1">
    <source>
        <dbReference type="ARBA" id="ARBA00004843"/>
    </source>
</evidence>
<evidence type="ECO:0000256" key="6">
    <source>
        <dbReference type="ARBA" id="ARBA00049258"/>
    </source>
</evidence>
<evidence type="ECO:0000313" key="13">
    <source>
        <dbReference type="EMBL" id="HHE56079.1"/>
    </source>
</evidence>
<dbReference type="EMBL" id="DRTD01000743">
    <property type="protein sequence ID" value="HHE56079.1"/>
    <property type="molecule type" value="Genomic_DNA"/>
</dbReference>
<proteinExistence type="inferred from homology"/>
<dbReference type="SUPFAM" id="SSF51735">
    <property type="entry name" value="NAD(P)-binding Rossmann-fold domains"/>
    <property type="match status" value="1"/>
</dbReference>
<sequence length="314" mass="34015">MKIGIVGCGFVGATIAYAILFRKAATEIVLIDKNEKRARAEAADISHATPFSHAVNIYAGDYNDLKGAGMVIIAAGVNQKPGETRLQLLGRNEAILKQIMPAILENAPDALILMTTNPVDVMTHLAAKMAEELGYNGNLIFGSGTTLDTARFRSLLSSKLGVAPQHVHGYVIGEHGDSEVLTWSIVDIGGLPLQDFVKAQRITFTDQDKAWIDENVRKAAYAIIEGKGATYYGIGAAVANIVDVIAHDQKAILTICKPMPEVQGIADVTLSMPHLIHGKKRMMPLPLKLDKQECQLLKKSASIIKQFLDDFKQS</sequence>
<dbReference type="InterPro" id="IPR018177">
    <property type="entry name" value="L-lactate_DH_AS"/>
</dbReference>
<dbReference type="Proteomes" id="UP000886111">
    <property type="component" value="Unassembled WGS sequence"/>
</dbReference>
<dbReference type="GO" id="GO:0006096">
    <property type="term" value="P:glycolytic process"/>
    <property type="evidence" value="ECO:0007669"/>
    <property type="project" value="UniProtKB-UniRule"/>
</dbReference>
<dbReference type="AlphaFoldDB" id="A0A7V5H582"/>
<feature type="domain" description="Lactate/malate dehydrogenase C-terminal" evidence="12">
    <location>
        <begin position="145"/>
        <end position="310"/>
    </location>
</feature>
<evidence type="ECO:0000256" key="10">
    <source>
        <dbReference type="RuleBase" id="RU003369"/>
    </source>
</evidence>
<evidence type="ECO:0000259" key="11">
    <source>
        <dbReference type="Pfam" id="PF00056"/>
    </source>
</evidence>
<keyword evidence="4 10" id="KW-0560">Oxidoreductase</keyword>
<accession>A0A7V5H582</accession>
<dbReference type="PROSITE" id="PS00064">
    <property type="entry name" value="L_LDH"/>
    <property type="match status" value="1"/>
</dbReference>
<dbReference type="InterPro" id="IPR036291">
    <property type="entry name" value="NAD(P)-bd_dom_sf"/>
</dbReference>
<comment type="catalytic activity">
    <reaction evidence="6">
        <text>(S)-lactate + NAD(+) = pyruvate + NADH + H(+)</text>
        <dbReference type="Rhea" id="RHEA:23444"/>
        <dbReference type="ChEBI" id="CHEBI:15361"/>
        <dbReference type="ChEBI" id="CHEBI:15378"/>
        <dbReference type="ChEBI" id="CHEBI:16651"/>
        <dbReference type="ChEBI" id="CHEBI:57540"/>
        <dbReference type="ChEBI" id="CHEBI:57945"/>
        <dbReference type="EC" id="1.1.1.27"/>
    </reaction>
</comment>
<dbReference type="GO" id="GO:0006089">
    <property type="term" value="P:lactate metabolic process"/>
    <property type="evidence" value="ECO:0007669"/>
    <property type="project" value="TreeGrafter"/>
</dbReference>
<feature type="binding site" evidence="9">
    <location>
        <begin position="7"/>
        <end position="12"/>
    </location>
    <ligand>
        <name>NAD(+)</name>
        <dbReference type="ChEBI" id="CHEBI:57540"/>
    </ligand>
</feature>
<comment type="pathway">
    <text evidence="1">Fermentation; pyruvate fermentation to lactate; (S)-lactate from pyruvate: step 1/1.</text>
</comment>
<dbReference type="SUPFAM" id="SSF56327">
    <property type="entry name" value="LDH C-terminal domain-like"/>
    <property type="match status" value="1"/>
</dbReference>